<evidence type="ECO:0000256" key="13">
    <source>
        <dbReference type="ARBA" id="ARBA00023012"/>
    </source>
</evidence>
<comment type="caution">
    <text evidence="18">The sequence shown here is derived from an EMBL/GenBank/DDBJ whole genome shotgun (WGS) entry which is preliminary data.</text>
</comment>
<comment type="subcellular location">
    <subcellularLocation>
        <location evidence="2">Cell inner membrane</location>
        <topology evidence="2">Multi-pass membrane protein</topology>
    </subcellularLocation>
</comment>
<evidence type="ECO:0000256" key="3">
    <source>
        <dbReference type="ARBA" id="ARBA00012438"/>
    </source>
</evidence>
<keyword evidence="14 15" id="KW-0472">Membrane</keyword>
<evidence type="ECO:0000313" key="18">
    <source>
        <dbReference type="EMBL" id="MBO1358305.1"/>
    </source>
</evidence>
<dbReference type="SUPFAM" id="SSF47384">
    <property type="entry name" value="Homodimeric domain of signal transducing histidine kinase"/>
    <property type="match status" value="1"/>
</dbReference>
<evidence type="ECO:0000256" key="11">
    <source>
        <dbReference type="ARBA" id="ARBA00022840"/>
    </source>
</evidence>
<comment type="catalytic activity">
    <reaction evidence="1">
        <text>ATP + protein L-histidine = ADP + protein N-phospho-L-histidine.</text>
        <dbReference type="EC" id="2.7.13.3"/>
    </reaction>
</comment>
<dbReference type="InterPro" id="IPR050980">
    <property type="entry name" value="2C_sensor_his_kinase"/>
</dbReference>
<evidence type="ECO:0000259" key="17">
    <source>
        <dbReference type="PROSITE" id="PS50885"/>
    </source>
</evidence>
<feature type="domain" description="Histidine kinase" evidence="16">
    <location>
        <begin position="220"/>
        <end position="419"/>
    </location>
</feature>
<sequence>MLGVALAALLTLRAEEPAPPPGAWPDAIGVANALRAIKATREADRPAMASALSTPDLPIVLDTDAPCRPQAEHLATRSLRRALYALEIPDTWAPLVMNCVADGWPPGFTHVSFESLRATFLVRNYARVHGSGMLLATLPIMLWIGTIAAGAAVLLLWLAWYVRRPLGLLADAVAQYEALGRSAPIREAGPSEVRGVIHAFNALQERLARSAEARVCALMGVAHDLRTPVTRLALRVEMGGEYADREGMSRDIDLMKRMLDNAMSLFRGHDETEAWEMVDLAAIAREVSADFAAVGRAVRARPGPPVLLRCQPVAMTRLFGNLLENGRRHASTVSVVVDEEDGEVVIEVSDDGPGMSVRQRRSAFMEMSRKIPEYGDFDGHLGLGLPIVAKIVREHHGRMALLDAKPCGLVVRIVLPCAGSGGAGQPDMSRSGVMSC</sequence>
<evidence type="ECO:0000256" key="6">
    <source>
        <dbReference type="ARBA" id="ARBA00022553"/>
    </source>
</evidence>
<dbReference type="EC" id="2.7.13.3" evidence="3"/>
<keyword evidence="8 15" id="KW-0812">Transmembrane</keyword>
<dbReference type="InterPro" id="IPR005467">
    <property type="entry name" value="His_kinase_dom"/>
</dbReference>
<keyword evidence="7" id="KW-0808">Transferase</keyword>
<keyword evidence="6" id="KW-0597">Phosphoprotein</keyword>
<reference evidence="18 19" key="1">
    <citation type="submission" date="2021-03" db="EMBL/GenBank/DDBJ databases">
        <title>The complete genome sequence of Acetobacter sacchari TBRC 11175.</title>
        <authorList>
            <person name="Charoenyingcharoen P."/>
            <person name="Yukphan P."/>
        </authorList>
    </citation>
    <scope>NUCLEOTIDE SEQUENCE [LARGE SCALE GENOMIC DNA]</scope>
    <source>
        <strain evidence="18 19">TBRC 11175</strain>
    </source>
</reference>
<keyword evidence="11" id="KW-0067">ATP-binding</keyword>
<protein>
    <recommendedName>
        <fullName evidence="3">histidine kinase</fullName>
        <ecNumber evidence="3">2.7.13.3</ecNumber>
    </recommendedName>
</protein>
<organism evidence="18 19">
    <name type="scientific">Acetobacter sacchari</name>
    <dbReference type="NCBI Taxonomy" id="2661687"/>
    <lineage>
        <taxon>Bacteria</taxon>
        <taxon>Pseudomonadati</taxon>
        <taxon>Pseudomonadota</taxon>
        <taxon>Alphaproteobacteria</taxon>
        <taxon>Acetobacterales</taxon>
        <taxon>Acetobacteraceae</taxon>
        <taxon>Acetobacter</taxon>
    </lineage>
</organism>
<evidence type="ECO:0000256" key="4">
    <source>
        <dbReference type="ARBA" id="ARBA00022475"/>
    </source>
</evidence>
<dbReference type="Pfam" id="PF00672">
    <property type="entry name" value="HAMP"/>
    <property type="match status" value="1"/>
</dbReference>
<evidence type="ECO:0000313" key="19">
    <source>
        <dbReference type="Proteomes" id="UP000664771"/>
    </source>
</evidence>
<dbReference type="InterPro" id="IPR004358">
    <property type="entry name" value="Sig_transdc_His_kin-like_C"/>
</dbReference>
<dbReference type="CDD" id="cd00082">
    <property type="entry name" value="HisKA"/>
    <property type="match status" value="1"/>
</dbReference>
<dbReference type="Pfam" id="PF02518">
    <property type="entry name" value="HATPase_c"/>
    <property type="match status" value="1"/>
</dbReference>
<dbReference type="InterPro" id="IPR003660">
    <property type="entry name" value="HAMP_dom"/>
</dbReference>
<dbReference type="Gene3D" id="1.10.287.130">
    <property type="match status" value="1"/>
</dbReference>
<evidence type="ECO:0000259" key="16">
    <source>
        <dbReference type="PROSITE" id="PS50109"/>
    </source>
</evidence>
<accession>A0ABS3LQY1</accession>
<keyword evidence="13" id="KW-0902">Two-component regulatory system</keyword>
<dbReference type="EMBL" id="JAFVMF010000001">
    <property type="protein sequence ID" value="MBO1358305.1"/>
    <property type="molecule type" value="Genomic_DNA"/>
</dbReference>
<keyword evidence="4" id="KW-1003">Cell membrane</keyword>
<dbReference type="PROSITE" id="PS50885">
    <property type="entry name" value="HAMP"/>
    <property type="match status" value="1"/>
</dbReference>
<evidence type="ECO:0000256" key="9">
    <source>
        <dbReference type="ARBA" id="ARBA00022741"/>
    </source>
</evidence>
<dbReference type="GO" id="GO:0016301">
    <property type="term" value="F:kinase activity"/>
    <property type="evidence" value="ECO:0007669"/>
    <property type="project" value="UniProtKB-KW"/>
</dbReference>
<dbReference type="Proteomes" id="UP000664771">
    <property type="component" value="Unassembled WGS sequence"/>
</dbReference>
<dbReference type="InterPro" id="IPR036890">
    <property type="entry name" value="HATPase_C_sf"/>
</dbReference>
<evidence type="ECO:0000256" key="7">
    <source>
        <dbReference type="ARBA" id="ARBA00022679"/>
    </source>
</evidence>
<evidence type="ECO:0000256" key="14">
    <source>
        <dbReference type="ARBA" id="ARBA00023136"/>
    </source>
</evidence>
<dbReference type="SMART" id="SM00387">
    <property type="entry name" value="HATPase_c"/>
    <property type="match status" value="1"/>
</dbReference>
<dbReference type="PROSITE" id="PS50109">
    <property type="entry name" value="HIS_KIN"/>
    <property type="match status" value="1"/>
</dbReference>
<evidence type="ECO:0000256" key="10">
    <source>
        <dbReference type="ARBA" id="ARBA00022777"/>
    </source>
</evidence>
<dbReference type="InterPro" id="IPR036097">
    <property type="entry name" value="HisK_dim/P_sf"/>
</dbReference>
<name>A0ABS3LQY1_9PROT</name>
<dbReference type="InterPro" id="IPR003594">
    <property type="entry name" value="HATPase_dom"/>
</dbReference>
<evidence type="ECO:0000256" key="5">
    <source>
        <dbReference type="ARBA" id="ARBA00022519"/>
    </source>
</evidence>
<dbReference type="InterPro" id="IPR003661">
    <property type="entry name" value="HisK_dim/P_dom"/>
</dbReference>
<evidence type="ECO:0000256" key="12">
    <source>
        <dbReference type="ARBA" id="ARBA00022989"/>
    </source>
</evidence>
<keyword evidence="12 15" id="KW-1133">Transmembrane helix</keyword>
<feature type="domain" description="HAMP" evidence="17">
    <location>
        <begin position="160"/>
        <end position="212"/>
    </location>
</feature>
<keyword evidence="5" id="KW-0997">Cell inner membrane</keyword>
<evidence type="ECO:0000256" key="2">
    <source>
        <dbReference type="ARBA" id="ARBA00004429"/>
    </source>
</evidence>
<keyword evidence="10 18" id="KW-0418">Kinase</keyword>
<dbReference type="PANTHER" id="PTHR44936:SF5">
    <property type="entry name" value="SENSOR HISTIDINE KINASE ENVZ"/>
    <property type="match status" value="1"/>
</dbReference>
<dbReference type="PANTHER" id="PTHR44936">
    <property type="entry name" value="SENSOR PROTEIN CREC"/>
    <property type="match status" value="1"/>
</dbReference>
<dbReference type="PRINTS" id="PR00344">
    <property type="entry name" value="BCTRLSENSOR"/>
</dbReference>
<keyword evidence="19" id="KW-1185">Reference proteome</keyword>
<evidence type="ECO:0000256" key="1">
    <source>
        <dbReference type="ARBA" id="ARBA00000085"/>
    </source>
</evidence>
<evidence type="ECO:0000256" key="15">
    <source>
        <dbReference type="SAM" id="Phobius"/>
    </source>
</evidence>
<dbReference type="Gene3D" id="3.30.565.10">
    <property type="entry name" value="Histidine kinase-like ATPase, C-terminal domain"/>
    <property type="match status" value="1"/>
</dbReference>
<proteinExistence type="predicted"/>
<evidence type="ECO:0000256" key="8">
    <source>
        <dbReference type="ARBA" id="ARBA00022692"/>
    </source>
</evidence>
<keyword evidence="9" id="KW-0547">Nucleotide-binding</keyword>
<feature type="transmembrane region" description="Helical" evidence="15">
    <location>
        <begin position="140"/>
        <end position="162"/>
    </location>
</feature>
<dbReference type="SUPFAM" id="SSF55874">
    <property type="entry name" value="ATPase domain of HSP90 chaperone/DNA topoisomerase II/histidine kinase"/>
    <property type="match status" value="1"/>
</dbReference>
<gene>
    <name evidence="18" type="ORF">J2D73_00640</name>
</gene>